<dbReference type="KEGG" id="yti:FNA67_21450"/>
<dbReference type="InterPro" id="IPR004675">
    <property type="entry name" value="AhpD_core"/>
</dbReference>
<dbReference type="Gene3D" id="1.20.1290.10">
    <property type="entry name" value="AhpD-like"/>
    <property type="match status" value="1"/>
</dbReference>
<dbReference type="GO" id="GO:0051920">
    <property type="term" value="F:peroxiredoxin activity"/>
    <property type="evidence" value="ECO:0007669"/>
    <property type="project" value="InterPro"/>
</dbReference>
<dbReference type="EMBL" id="CP041690">
    <property type="protein sequence ID" value="QEE22570.1"/>
    <property type="molecule type" value="Genomic_DNA"/>
</dbReference>
<dbReference type="Pfam" id="PF02627">
    <property type="entry name" value="CMD"/>
    <property type="match status" value="1"/>
</dbReference>
<evidence type="ECO:0000313" key="2">
    <source>
        <dbReference type="Proteomes" id="UP000321062"/>
    </source>
</evidence>
<keyword evidence="2" id="KW-1185">Reference proteome</keyword>
<dbReference type="Proteomes" id="UP000321062">
    <property type="component" value="Chromosome"/>
</dbReference>
<dbReference type="RefSeq" id="WP_049707086.1">
    <property type="nucleotide sequence ID" value="NZ_BMFM01000001.1"/>
</dbReference>
<name>A0A5B9DT06_9HYPH</name>
<dbReference type="InterPro" id="IPR003779">
    <property type="entry name" value="CMD-like"/>
</dbReference>
<accession>A0A5B9DT06</accession>
<dbReference type="OrthoDB" id="9801997at2"/>
<dbReference type="PANTHER" id="PTHR34846:SF10">
    <property type="entry name" value="CYTOPLASMIC PROTEIN"/>
    <property type="match status" value="1"/>
</dbReference>
<proteinExistence type="predicted"/>
<dbReference type="PANTHER" id="PTHR34846">
    <property type="entry name" value="4-CARBOXYMUCONOLACTONE DECARBOXYLASE FAMILY PROTEIN (AFU_ORTHOLOGUE AFUA_6G11590)"/>
    <property type="match status" value="1"/>
</dbReference>
<dbReference type="NCBIfam" id="TIGR00778">
    <property type="entry name" value="ahpD_dom"/>
    <property type="match status" value="1"/>
</dbReference>
<dbReference type="SUPFAM" id="SSF69118">
    <property type="entry name" value="AhpD-like"/>
    <property type="match status" value="1"/>
</dbReference>
<gene>
    <name evidence="1" type="ORF">FNA67_21450</name>
</gene>
<dbReference type="AlphaFoldDB" id="A0A5B9DT06"/>
<reference evidence="1 2" key="1">
    <citation type="journal article" date="2015" name="Int. J. Syst. Evol. Microbiol.">
        <title>Youhaiella tibetensis gen. nov., sp. nov., isolated from subsurface sediment.</title>
        <authorList>
            <person name="Wang Y.X."/>
            <person name="Huang F.Q."/>
            <person name="Nogi Y."/>
            <person name="Pang S.J."/>
            <person name="Wang P.K."/>
            <person name="Lv J."/>
        </authorList>
    </citation>
    <scope>NUCLEOTIDE SEQUENCE [LARGE SCALE GENOMIC DNA]</scope>
    <source>
        <strain evidence="2">fig4</strain>
    </source>
</reference>
<protein>
    <submittedName>
        <fullName evidence="1">Carboxymuconolactone decarboxylase family protein</fullName>
    </submittedName>
</protein>
<dbReference type="InterPro" id="IPR029032">
    <property type="entry name" value="AhpD-like"/>
</dbReference>
<organism evidence="1 2">
    <name type="scientific">Paradevosia tibetensis</name>
    <dbReference type="NCBI Taxonomy" id="1447062"/>
    <lineage>
        <taxon>Bacteria</taxon>
        <taxon>Pseudomonadati</taxon>
        <taxon>Pseudomonadota</taxon>
        <taxon>Alphaproteobacteria</taxon>
        <taxon>Hyphomicrobiales</taxon>
        <taxon>Devosiaceae</taxon>
        <taxon>Paradevosia</taxon>
    </lineage>
</organism>
<sequence length="153" mass="17311">MQARLDFRKAAPDAYQAVVALDRYVVRDSGLEPRLIHLIKIRASQINGCAYCVDMHIRHALADGLSQQWINMLPVWQESPLFDARERALLEWTEALTLLADTRAPDAAYEAARVFFSEEELTKLTVAIGLINVWNRVAVGFRTQHPIEPLAAQ</sequence>
<evidence type="ECO:0000313" key="1">
    <source>
        <dbReference type="EMBL" id="QEE22570.1"/>
    </source>
</evidence>